<dbReference type="SUPFAM" id="SSF54427">
    <property type="entry name" value="NTF2-like"/>
    <property type="match status" value="1"/>
</dbReference>
<evidence type="ECO:0000313" key="2">
    <source>
        <dbReference type="EMBL" id="TDD87279.1"/>
    </source>
</evidence>
<dbReference type="Proteomes" id="UP000294723">
    <property type="component" value="Unassembled WGS sequence"/>
</dbReference>
<evidence type="ECO:0000259" key="1">
    <source>
        <dbReference type="Pfam" id="PF13577"/>
    </source>
</evidence>
<dbReference type="AlphaFoldDB" id="A0A4R5BN36"/>
<dbReference type="EMBL" id="SMLA01000024">
    <property type="protein sequence ID" value="TDD87279.1"/>
    <property type="molecule type" value="Genomic_DNA"/>
</dbReference>
<dbReference type="CDD" id="cd00531">
    <property type="entry name" value="NTF2_like"/>
    <property type="match status" value="1"/>
</dbReference>
<feature type="domain" description="SnoaL-like" evidence="1">
    <location>
        <begin position="12"/>
        <end position="129"/>
    </location>
</feature>
<dbReference type="InterPro" id="IPR032710">
    <property type="entry name" value="NTF2-like_dom_sf"/>
</dbReference>
<protein>
    <submittedName>
        <fullName evidence="2">Nuclear transport factor 2 family protein</fullName>
    </submittedName>
</protein>
<organism evidence="2 3">
    <name type="scientific">Saccharopolyspora karakumensis</name>
    <dbReference type="NCBI Taxonomy" id="2530386"/>
    <lineage>
        <taxon>Bacteria</taxon>
        <taxon>Bacillati</taxon>
        <taxon>Actinomycetota</taxon>
        <taxon>Actinomycetes</taxon>
        <taxon>Pseudonocardiales</taxon>
        <taxon>Pseudonocardiaceae</taxon>
        <taxon>Saccharopolyspora</taxon>
    </lineage>
</organism>
<evidence type="ECO:0000313" key="3">
    <source>
        <dbReference type="Proteomes" id="UP000294723"/>
    </source>
</evidence>
<gene>
    <name evidence="2" type="ORF">E1202_17045</name>
</gene>
<dbReference type="InterPro" id="IPR037401">
    <property type="entry name" value="SnoaL-like"/>
</dbReference>
<name>A0A4R5BN36_9PSEU</name>
<comment type="caution">
    <text evidence="2">The sequence shown here is derived from an EMBL/GenBank/DDBJ whole genome shotgun (WGS) entry which is preliminary data.</text>
</comment>
<proteinExistence type="predicted"/>
<reference evidence="2 3" key="1">
    <citation type="submission" date="2019-03" db="EMBL/GenBank/DDBJ databases">
        <title>Draft genome sequences of novel Actinobacteria.</title>
        <authorList>
            <person name="Sahin N."/>
            <person name="Ay H."/>
            <person name="Saygin H."/>
        </authorList>
    </citation>
    <scope>NUCLEOTIDE SEQUENCE [LARGE SCALE GENOMIC DNA]</scope>
    <source>
        <strain evidence="2 3">5K548</strain>
    </source>
</reference>
<accession>A0A4R5BN36</accession>
<dbReference type="Gene3D" id="3.10.450.50">
    <property type="match status" value="1"/>
</dbReference>
<dbReference type="Pfam" id="PF13577">
    <property type="entry name" value="SnoaL_4"/>
    <property type="match status" value="1"/>
</dbReference>
<sequence>MVNDDVLRRIARLEAREAIRDLDARYCRALDDGDWDALVSLFTEDGEFVGLARATGHAELRAFFAGLADAGLTAFWHHVTNLDITLEGEDTARARSFLWQPCVQDGVPHIAAGRYTDSLRRVDGNWRYASKQVSFDYFVPLADGWDHGRFTVASAAATYPGRPFA</sequence>
<keyword evidence="3" id="KW-1185">Reference proteome</keyword>